<dbReference type="Proteomes" id="UP000789901">
    <property type="component" value="Unassembled WGS sequence"/>
</dbReference>
<evidence type="ECO:0000313" key="1">
    <source>
        <dbReference type="EMBL" id="CAG8635984.1"/>
    </source>
</evidence>
<keyword evidence="2" id="KW-1185">Reference proteome</keyword>
<proteinExistence type="predicted"/>
<dbReference type="EMBL" id="CAJVQB010004447">
    <property type="protein sequence ID" value="CAG8635984.1"/>
    <property type="molecule type" value="Genomic_DNA"/>
</dbReference>
<evidence type="ECO:0000313" key="2">
    <source>
        <dbReference type="Proteomes" id="UP000789901"/>
    </source>
</evidence>
<gene>
    <name evidence="1" type="ORF">GMARGA_LOCUS8586</name>
</gene>
<comment type="caution">
    <text evidence="1">The sequence shown here is derived from an EMBL/GenBank/DDBJ whole genome shotgun (WGS) entry which is preliminary data.</text>
</comment>
<name>A0ABN7UMW5_GIGMA</name>
<protein>
    <submittedName>
        <fullName evidence="1">30972_t:CDS:1</fullName>
    </submittedName>
</protein>
<organism evidence="1 2">
    <name type="scientific">Gigaspora margarita</name>
    <dbReference type="NCBI Taxonomy" id="4874"/>
    <lineage>
        <taxon>Eukaryota</taxon>
        <taxon>Fungi</taxon>
        <taxon>Fungi incertae sedis</taxon>
        <taxon>Mucoromycota</taxon>
        <taxon>Glomeromycotina</taxon>
        <taxon>Glomeromycetes</taxon>
        <taxon>Diversisporales</taxon>
        <taxon>Gigasporaceae</taxon>
        <taxon>Gigaspora</taxon>
    </lineage>
</organism>
<sequence>MPTPHHIVQLTRLEDLCKEWSTIHSQYCNLFSSLVNILTQRQATSNLLNSSNSTIFRVTTNTTIVTSNILDQIFQPQTLTRVIYKQSREIEEILLKIHKIFEEFEIIVKSMRKILLQSDKLHSKSKQSSKITNINNSSREQKMDDVVDISISLSNLYITRIVDMYEKELTYKRNLIFGGALVIDHSDYESTEINNFEGTAIKAGIDGVKLVAEKWAAQPYLDFEIEEEMDNAFEQENNEENDDDTDFSFQEKNDCQAAKNVILDPSTISRFEPSDHNVFHYIGKTDMSEMCLVGMKHGEVLCRKKFPLKPLKPNSACVLTLQDSAELTTILNHNDDLIFHPVYSPKTHALVSIESVEKRENMPKFSNRGIKTSANVKETINDLLIKSGFIKENFDTILAFRNMSWCGIQGIEKISSSCFKGIFTADRVNSSRINQSNEIVSTKRDLFKIPGFYP</sequence>
<accession>A0ABN7UMW5</accession>
<reference evidence="1 2" key="1">
    <citation type="submission" date="2021-06" db="EMBL/GenBank/DDBJ databases">
        <authorList>
            <person name="Kallberg Y."/>
            <person name="Tangrot J."/>
            <person name="Rosling A."/>
        </authorList>
    </citation>
    <scope>NUCLEOTIDE SEQUENCE [LARGE SCALE GENOMIC DNA]</scope>
    <source>
        <strain evidence="1 2">120-4 pot B 10/14</strain>
    </source>
</reference>
<feature type="non-terminal residue" evidence="1">
    <location>
        <position position="454"/>
    </location>
</feature>